<comment type="similarity">
    <text evidence="12">Belongs to the dus family.</text>
</comment>
<evidence type="ECO:0000256" key="5">
    <source>
        <dbReference type="ARBA" id="ARBA00022643"/>
    </source>
</evidence>
<comment type="catalytic activity">
    <reaction evidence="10">
        <text>a 5,6-dihydrouridine in tRNA + NADP(+) = a uridine in tRNA + NADPH + H(+)</text>
        <dbReference type="Rhea" id="RHEA:23624"/>
        <dbReference type="Rhea" id="RHEA-COMP:13339"/>
        <dbReference type="Rhea" id="RHEA-COMP:13887"/>
        <dbReference type="ChEBI" id="CHEBI:15378"/>
        <dbReference type="ChEBI" id="CHEBI:57783"/>
        <dbReference type="ChEBI" id="CHEBI:58349"/>
        <dbReference type="ChEBI" id="CHEBI:65315"/>
        <dbReference type="ChEBI" id="CHEBI:74443"/>
    </reaction>
</comment>
<dbReference type="Gene3D" id="3.20.20.70">
    <property type="entry name" value="Aldolase class I"/>
    <property type="match status" value="1"/>
</dbReference>
<dbReference type="Gene3D" id="1.10.1200.80">
    <property type="entry name" value="Putative flavin oxidoreducatase, domain 2"/>
    <property type="match status" value="1"/>
</dbReference>
<evidence type="ECO:0000256" key="3">
    <source>
        <dbReference type="ARBA" id="ARBA00022555"/>
    </source>
</evidence>
<dbReference type="InterPro" id="IPR035587">
    <property type="entry name" value="DUS-like_FMN-bd"/>
</dbReference>
<dbReference type="SUPFAM" id="SSF51395">
    <property type="entry name" value="FMN-linked oxidoreductases"/>
    <property type="match status" value="1"/>
</dbReference>
<keyword evidence="9 12" id="KW-0560">Oxidoreductase</keyword>
<evidence type="ECO:0000256" key="12">
    <source>
        <dbReference type="PIRNR" id="PIRNR006621"/>
    </source>
</evidence>
<accession>A0ABN8W566</accession>
<dbReference type="Proteomes" id="UP001154272">
    <property type="component" value="Unassembled WGS sequence"/>
</dbReference>
<evidence type="ECO:0000256" key="9">
    <source>
        <dbReference type="ARBA" id="ARBA00023002"/>
    </source>
</evidence>
<dbReference type="PANTHER" id="PTHR45846">
    <property type="entry name" value="TRNA-DIHYDROURIDINE(47) SYNTHASE [NAD(P)(+)]-LIKE"/>
    <property type="match status" value="1"/>
</dbReference>
<comment type="function">
    <text evidence="2 12">Catalyzes the synthesis of 5,6-dihydrouridine (D), a modified base found in the D-loop of most tRNAs, via the reduction of the C5-C6 double bond in target uridines.</text>
</comment>
<dbReference type="InterPro" id="IPR013785">
    <property type="entry name" value="Aldolase_TIM"/>
</dbReference>
<dbReference type="InterPro" id="IPR024036">
    <property type="entry name" value="tRNA-dHydroUridine_Synthase_C"/>
</dbReference>
<evidence type="ECO:0000313" key="14">
    <source>
        <dbReference type="EMBL" id="CAI3923747.1"/>
    </source>
</evidence>
<comment type="cofactor">
    <cofactor evidence="1 12">
        <name>FMN</name>
        <dbReference type="ChEBI" id="CHEBI:58210"/>
    </cofactor>
</comment>
<keyword evidence="4 12" id="KW-0285">Flavoprotein</keyword>
<evidence type="ECO:0000256" key="11">
    <source>
        <dbReference type="ARBA" id="ARBA00048802"/>
    </source>
</evidence>
<reference evidence="14" key="1">
    <citation type="submission" date="2022-10" db="EMBL/GenBank/DDBJ databases">
        <authorList>
            <person name="Botero Cardona J."/>
        </authorList>
    </citation>
    <scope>NUCLEOTIDE SEQUENCE</scope>
    <source>
        <strain evidence="14">R-83534</strain>
    </source>
</reference>
<dbReference type="InterPro" id="IPR001269">
    <property type="entry name" value="DUS_fam"/>
</dbReference>
<gene>
    <name evidence="14" type="ORF">R83534S58_LOCUS101</name>
</gene>
<feature type="domain" description="DUS-like FMN-binding" evidence="13">
    <location>
        <begin position="27"/>
        <end position="327"/>
    </location>
</feature>
<dbReference type="InterPro" id="IPR018517">
    <property type="entry name" value="tRNA_hU_synthase_CS"/>
</dbReference>
<keyword evidence="7" id="KW-0521">NADP</keyword>
<dbReference type="Pfam" id="PF01207">
    <property type="entry name" value="Dus"/>
    <property type="match status" value="1"/>
</dbReference>
<evidence type="ECO:0000256" key="8">
    <source>
        <dbReference type="ARBA" id="ARBA00022884"/>
    </source>
</evidence>
<dbReference type="NCBIfam" id="TIGR00737">
    <property type="entry name" value="nifR3_yhdG"/>
    <property type="match status" value="1"/>
</dbReference>
<name>A0ABN8W566_9PROT</name>
<keyword evidence="6 12" id="KW-0819">tRNA processing</keyword>
<comment type="caution">
    <text evidence="14">The sequence shown here is derived from an EMBL/GenBank/DDBJ whole genome shotgun (WGS) entry which is preliminary data.</text>
</comment>
<dbReference type="InterPro" id="IPR004652">
    <property type="entry name" value="DusB-like"/>
</dbReference>
<evidence type="ECO:0000256" key="4">
    <source>
        <dbReference type="ARBA" id="ARBA00022630"/>
    </source>
</evidence>
<evidence type="ECO:0000256" key="2">
    <source>
        <dbReference type="ARBA" id="ARBA00002790"/>
    </source>
</evidence>
<proteinExistence type="inferred from homology"/>
<keyword evidence="8" id="KW-0694">RNA-binding</keyword>
<evidence type="ECO:0000256" key="10">
    <source>
        <dbReference type="ARBA" id="ARBA00048205"/>
    </source>
</evidence>
<dbReference type="PROSITE" id="PS01136">
    <property type="entry name" value="UPF0034"/>
    <property type="match status" value="1"/>
</dbReference>
<dbReference type="EC" id="1.3.1.-" evidence="12"/>
<sequence length="345" mass="37872">MTISTKTIPVLKPICLDKDKIIDVPIILAPMAGVTDYPFRKLVKEFGAGLVVSEMIASWALIRENKTTLQMAEPLTDGLNSTQLAGSDPTAMAEAARIAVDHGANIIDINFGCPVKKVAVGQQAGSALMQDEEKAATILKAVVKAVNVPVTLKMRMGWDQQSLNAPALSKIAEDCGVKMVTIHGRTRQQLYRGSADWAFIRSVKEAVSIPIIVNGDIIDIETATIALQQSGADGLMVGRGCYGKPWFLAQLRHYFTHHEILDDPSLPAQKEILLKHYNSMLSYYGDRSGVRLSRKHISWYSAGLHGSAAFRASINQMDNPEDVITAIQTFYDQNIQHHQQEALLH</sequence>
<keyword evidence="3" id="KW-0820">tRNA-binding</keyword>
<dbReference type="PANTHER" id="PTHR45846:SF1">
    <property type="entry name" value="TRNA-DIHYDROURIDINE(47) SYNTHASE [NAD(P)(+)]-LIKE"/>
    <property type="match status" value="1"/>
</dbReference>
<organism evidence="14 15">
    <name type="scientific">Commensalibacter papalotli</name>
    <name type="common">ex Botero et al. 2024</name>
    <dbReference type="NCBI Taxonomy" id="2972766"/>
    <lineage>
        <taxon>Bacteria</taxon>
        <taxon>Pseudomonadati</taxon>
        <taxon>Pseudomonadota</taxon>
        <taxon>Alphaproteobacteria</taxon>
        <taxon>Acetobacterales</taxon>
        <taxon>Acetobacteraceae</taxon>
    </lineage>
</organism>
<dbReference type="PIRSF" id="PIRSF006621">
    <property type="entry name" value="Dus"/>
    <property type="match status" value="1"/>
</dbReference>
<keyword evidence="15" id="KW-1185">Reference proteome</keyword>
<dbReference type="CDD" id="cd02801">
    <property type="entry name" value="DUS_like_FMN"/>
    <property type="match status" value="1"/>
</dbReference>
<evidence type="ECO:0000256" key="6">
    <source>
        <dbReference type="ARBA" id="ARBA00022694"/>
    </source>
</evidence>
<evidence type="ECO:0000259" key="13">
    <source>
        <dbReference type="Pfam" id="PF01207"/>
    </source>
</evidence>
<evidence type="ECO:0000256" key="1">
    <source>
        <dbReference type="ARBA" id="ARBA00001917"/>
    </source>
</evidence>
<dbReference type="EMBL" id="CAMXCH010000001">
    <property type="protein sequence ID" value="CAI3923747.1"/>
    <property type="molecule type" value="Genomic_DNA"/>
</dbReference>
<comment type="catalytic activity">
    <reaction evidence="11">
        <text>a 5,6-dihydrouridine in tRNA + NAD(+) = a uridine in tRNA + NADH + H(+)</text>
        <dbReference type="Rhea" id="RHEA:54452"/>
        <dbReference type="Rhea" id="RHEA-COMP:13339"/>
        <dbReference type="Rhea" id="RHEA-COMP:13887"/>
        <dbReference type="ChEBI" id="CHEBI:15378"/>
        <dbReference type="ChEBI" id="CHEBI:57540"/>
        <dbReference type="ChEBI" id="CHEBI:57945"/>
        <dbReference type="ChEBI" id="CHEBI:65315"/>
        <dbReference type="ChEBI" id="CHEBI:74443"/>
    </reaction>
</comment>
<keyword evidence="5 12" id="KW-0288">FMN</keyword>
<evidence type="ECO:0000313" key="15">
    <source>
        <dbReference type="Proteomes" id="UP001154272"/>
    </source>
</evidence>
<evidence type="ECO:0000256" key="7">
    <source>
        <dbReference type="ARBA" id="ARBA00022857"/>
    </source>
</evidence>
<dbReference type="RefSeq" id="WP_282023011.1">
    <property type="nucleotide sequence ID" value="NZ_CAMXCH010000001.1"/>
</dbReference>
<protein>
    <recommendedName>
        <fullName evidence="12">tRNA-dihydrouridine synthase</fullName>
        <ecNumber evidence="12">1.3.1.-</ecNumber>
    </recommendedName>
</protein>